<dbReference type="EMBL" id="LT629688">
    <property type="protein sequence ID" value="SDD05459.1"/>
    <property type="molecule type" value="Genomic_DNA"/>
</dbReference>
<name>A0A1G6RLD0_9ACTN</name>
<accession>A0A1G6RLD0</accession>
<gene>
    <name evidence="1" type="ORF">SAMN04489747_0058</name>
</gene>
<dbReference type="STRING" id="675864.SAMN04489747_0058"/>
<proteinExistence type="predicted"/>
<organism evidence="1 2">
    <name type="scientific">Auraticoccus monumenti</name>
    <dbReference type="NCBI Taxonomy" id="675864"/>
    <lineage>
        <taxon>Bacteria</taxon>
        <taxon>Bacillati</taxon>
        <taxon>Actinomycetota</taxon>
        <taxon>Actinomycetes</taxon>
        <taxon>Propionibacteriales</taxon>
        <taxon>Propionibacteriaceae</taxon>
        <taxon>Auraticoccus</taxon>
    </lineage>
</organism>
<reference evidence="1 2" key="1">
    <citation type="submission" date="2016-10" db="EMBL/GenBank/DDBJ databases">
        <authorList>
            <person name="de Groot N.N."/>
        </authorList>
    </citation>
    <scope>NUCLEOTIDE SEQUENCE [LARGE SCALE GENOMIC DNA]</scope>
    <source>
        <strain evidence="1 2">MON 2.2</strain>
    </source>
</reference>
<dbReference type="AlphaFoldDB" id="A0A1G6RLD0"/>
<sequence length="228" mass="25585">MGWSVWLPEEALDPAYDPYLNRIALVEDAGTSTGYLVTYAQRVSAFRGFRRWRPCSQVVEDFMGWHVPHEGRADEVLGLEPEDLRRGRMGTSRLRWLEGEERTLWWGRYLREWGPEEPSGQVRQLGVDGDRFVLVIETGGHVHVSTSLDTGLPSLDSEHVVAAFHDDGEVLAVVPGAESLWLTLRPTGQQDLPGLQHLLATALGPVSLADQPRAYAATLHRQERRAAR</sequence>
<dbReference type="RefSeq" id="WP_090589525.1">
    <property type="nucleotide sequence ID" value="NZ_LT629688.1"/>
</dbReference>
<dbReference type="Proteomes" id="UP000198546">
    <property type="component" value="Chromosome i"/>
</dbReference>
<keyword evidence="2" id="KW-1185">Reference proteome</keyword>
<evidence type="ECO:0000313" key="2">
    <source>
        <dbReference type="Proteomes" id="UP000198546"/>
    </source>
</evidence>
<protein>
    <submittedName>
        <fullName evidence="1">Uncharacterized protein</fullName>
    </submittedName>
</protein>
<evidence type="ECO:0000313" key="1">
    <source>
        <dbReference type="EMBL" id="SDD05459.1"/>
    </source>
</evidence>